<proteinExistence type="inferred from homology"/>
<dbReference type="PANTHER" id="PTHR36565:SF5">
    <property type="entry name" value="TOXIN MJ0605-RELATED"/>
    <property type="match status" value="1"/>
</dbReference>
<reference evidence="4" key="1">
    <citation type="journal article" date="2020" name="bioRxiv">
        <title>A rank-normalized archaeal taxonomy based on genome phylogeny resolves widespread incomplete and uneven classifications.</title>
        <authorList>
            <person name="Rinke C."/>
            <person name="Chuvochina M."/>
            <person name="Mussig A.J."/>
            <person name="Chaumeil P.-A."/>
            <person name="Waite D.W."/>
            <person name="Whitman W.B."/>
            <person name="Parks D.H."/>
            <person name="Hugenholtz P."/>
        </authorList>
    </citation>
    <scope>NUCLEOTIDE SEQUENCE [LARGE SCALE GENOMIC DNA]</scope>
</reference>
<dbReference type="InterPro" id="IPR052226">
    <property type="entry name" value="UPF0332_toxin"/>
</dbReference>
<name>A0A7J4JUS5_9ARCH</name>
<organism evidence="3 4">
    <name type="scientific">Candidatus Iainarchaeum sp</name>
    <dbReference type="NCBI Taxonomy" id="3101447"/>
    <lineage>
        <taxon>Archaea</taxon>
        <taxon>Candidatus Iainarchaeota</taxon>
        <taxon>Candidatus Iainarchaeia</taxon>
        <taxon>Candidatus Iainarchaeales</taxon>
        <taxon>Candidatus Iainarchaeaceae</taxon>
        <taxon>Candidatus Iainarchaeum</taxon>
    </lineage>
</organism>
<comment type="caution">
    <text evidence="3">The sequence shown here is derived from an EMBL/GenBank/DDBJ whole genome shotgun (WGS) entry which is preliminary data.</text>
</comment>
<accession>A0A7J4JUS5</accession>
<sequence>MIKAIPRSKEKAGESFNAAECWLKEAENNLESQAFRSCILSSYLAMFHSARAVMFLEGFREKSHFAVARFLEIRFVKNELLEEKWAKLFDFYRETRHEDQYSTLFSITEAEVKNSLNSAKEFVKRMKLLVEKALKK</sequence>
<protein>
    <submittedName>
        <fullName evidence="3">HEPN domain-containing protein</fullName>
    </submittedName>
</protein>
<dbReference type="AlphaFoldDB" id="A0A7J4JUS5"/>
<dbReference type="EMBL" id="DUFW01000016">
    <property type="protein sequence ID" value="HIH21214.1"/>
    <property type="molecule type" value="Genomic_DNA"/>
</dbReference>
<dbReference type="InterPro" id="IPR007842">
    <property type="entry name" value="HEPN_dom"/>
</dbReference>
<evidence type="ECO:0000259" key="2">
    <source>
        <dbReference type="Pfam" id="PF05168"/>
    </source>
</evidence>
<evidence type="ECO:0000313" key="3">
    <source>
        <dbReference type="EMBL" id="HIH21214.1"/>
    </source>
</evidence>
<comment type="similarity">
    <text evidence="1">Belongs to the UPF0332 family.</text>
</comment>
<evidence type="ECO:0000256" key="1">
    <source>
        <dbReference type="ARBA" id="ARBA00038248"/>
    </source>
</evidence>
<gene>
    <name evidence="3" type="ORF">HA222_00940</name>
</gene>
<feature type="domain" description="HEPN" evidence="2">
    <location>
        <begin position="15"/>
        <end position="127"/>
    </location>
</feature>
<dbReference type="Gene3D" id="1.20.120.330">
    <property type="entry name" value="Nucleotidyltransferases domain 2"/>
    <property type="match status" value="1"/>
</dbReference>
<dbReference type="Pfam" id="PF05168">
    <property type="entry name" value="HEPN"/>
    <property type="match status" value="1"/>
</dbReference>
<evidence type="ECO:0000313" key="4">
    <source>
        <dbReference type="Proteomes" id="UP000590964"/>
    </source>
</evidence>
<dbReference type="Proteomes" id="UP000590964">
    <property type="component" value="Unassembled WGS sequence"/>
</dbReference>
<dbReference type="PANTHER" id="PTHR36565">
    <property type="entry name" value="UPF0332 PROTEIN TM_1000"/>
    <property type="match status" value="1"/>
</dbReference>